<comment type="caution">
    <text evidence="8">The sequence shown here is derived from an EMBL/GenBank/DDBJ whole genome shotgun (WGS) entry which is preliminary data.</text>
</comment>
<dbReference type="PANTHER" id="PTHR23502">
    <property type="entry name" value="MAJOR FACILITATOR SUPERFAMILY"/>
    <property type="match status" value="1"/>
</dbReference>
<evidence type="ECO:0000256" key="6">
    <source>
        <dbReference type="SAM" id="Phobius"/>
    </source>
</evidence>
<keyword evidence="2 6" id="KW-0812">Transmembrane</keyword>
<dbReference type="InterPro" id="IPR005829">
    <property type="entry name" value="Sugar_transporter_CS"/>
</dbReference>
<feature type="transmembrane region" description="Helical" evidence="6">
    <location>
        <begin position="211"/>
        <end position="231"/>
    </location>
</feature>
<accession>A0A507APP8</accession>
<keyword evidence="3 6" id="KW-1133">Transmembrane helix</keyword>
<evidence type="ECO:0000256" key="4">
    <source>
        <dbReference type="ARBA" id="ARBA00023136"/>
    </source>
</evidence>
<dbReference type="Pfam" id="PF07690">
    <property type="entry name" value="MFS_1"/>
    <property type="match status" value="1"/>
</dbReference>
<gene>
    <name evidence="8" type="ORF">E0L32_006705</name>
</gene>
<evidence type="ECO:0000259" key="7">
    <source>
        <dbReference type="PROSITE" id="PS50850"/>
    </source>
</evidence>
<keyword evidence="9" id="KW-1185">Reference proteome</keyword>
<feature type="transmembrane region" description="Helical" evidence="6">
    <location>
        <begin position="300"/>
        <end position="322"/>
    </location>
</feature>
<dbReference type="FunFam" id="1.20.1250.20:FF:000011">
    <property type="entry name" value="MFS multidrug transporter, putative"/>
    <property type="match status" value="1"/>
</dbReference>
<evidence type="ECO:0000256" key="3">
    <source>
        <dbReference type="ARBA" id="ARBA00022989"/>
    </source>
</evidence>
<dbReference type="GO" id="GO:0016020">
    <property type="term" value="C:membrane"/>
    <property type="evidence" value="ECO:0007669"/>
    <property type="project" value="UniProtKB-SubCell"/>
</dbReference>
<dbReference type="GO" id="GO:0140115">
    <property type="term" value="P:export across plasma membrane"/>
    <property type="evidence" value="ECO:0007669"/>
    <property type="project" value="UniProtKB-ARBA"/>
</dbReference>
<feature type="transmembrane region" description="Helical" evidence="6">
    <location>
        <begin position="449"/>
        <end position="469"/>
    </location>
</feature>
<dbReference type="SUPFAM" id="SSF103473">
    <property type="entry name" value="MFS general substrate transporter"/>
    <property type="match status" value="1"/>
</dbReference>
<dbReference type="Gene3D" id="1.20.1250.20">
    <property type="entry name" value="MFS general substrate transporter like domains"/>
    <property type="match status" value="1"/>
</dbReference>
<dbReference type="RefSeq" id="XP_030994536.1">
    <property type="nucleotide sequence ID" value="XM_031141367.1"/>
</dbReference>
<feature type="transmembrane region" description="Helical" evidence="6">
    <location>
        <begin position="174"/>
        <end position="199"/>
    </location>
</feature>
<dbReference type="InterPro" id="IPR011701">
    <property type="entry name" value="MFS"/>
</dbReference>
<feature type="domain" description="Major facilitator superfamily (MFS) profile" evidence="7">
    <location>
        <begin position="176"/>
        <end position="611"/>
    </location>
</feature>
<dbReference type="GeneID" id="41974152"/>
<proteinExistence type="predicted"/>
<evidence type="ECO:0000313" key="8">
    <source>
        <dbReference type="EMBL" id="TPX12825.1"/>
    </source>
</evidence>
<feature type="transmembrane region" description="Helical" evidence="6">
    <location>
        <begin position="268"/>
        <end position="293"/>
    </location>
</feature>
<sequence>MADEEKHAAGPAAANAPPAGMGTTTDSERTPPTTAASTLSGDVSHGNKKEVEEVQDAGADYSDEDEDDIVEVEDPNADIDLEDIEVAVPGYSLDRRLSKLQQAHDVESLRRIESRSSRRSRASRILSRVSTRRSKKGGIRIEPIPVTNLDEGIVGWESQDDPEMPLNFPKWKKWLLVTMLAAITLLTPFASSILSPGIAALGREFHNSDTIVGTMTVSIYLLGYVVGPLFLAPLSEIYGRKIVLGAANANFCVWQIGCALAPNIASLIVFRFFAGLGGAGCMTLGAGIVGDLFRPQERGFAMGMWTLGPIIGPTIGPLIGGYLTESKLGWRWDFWIVLIIAVPITVAMEIFGSETSHRLLIHRKVQRMKKELNRDDLRSCYQSRAETQTAFQILMNGLTRPLKLLFLSPIVSLLSVYIAFTYGVLYLLFTTIPTVFMQQYGFSVGSTGLVYLSLGAANLVGWVIMTLYSDRSVVRLARANDGKFEPEMRLPLSLFFGFFMPITFFWYGWCAYYKTHWIWAVLALAPYGLGCLGVFMAVATYLVDSYPMYAASAFAANMVCRSLVGALLPLAGPPMYRTLGLGWGNSLLGFICVGLVPMPLFFYKFGARLRKMQKFEL</sequence>
<dbReference type="InterPro" id="IPR020846">
    <property type="entry name" value="MFS_dom"/>
</dbReference>
<dbReference type="PROSITE" id="PS00216">
    <property type="entry name" value="SUGAR_TRANSPORT_1"/>
    <property type="match status" value="1"/>
</dbReference>
<evidence type="ECO:0000256" key="5">
    <source>
        <dbReference type="SAM" id="MobiDB-lite"/>
    </source>
</evidence>
<feature type="region of interest" description="Disordered" evidence="5">
    <location>
        <begin position="1"/>
        <end position="69"/>
    </location>
</feature>
<evidence type="ECO:0000313" key="9">
    <source>
        <dbReference type="Proteomes" id="UP000319257"/>
    </source>
</evidence>
<keyword evidence="4 6" id="KW-0472">Membrane</keyword>
<feature type="transmembrane region" description="Helical" evidence="6">
    <location>
        <begin position="404"/>
        <end position="429"/>
    </location>
</feature>
<dbReference type="InterPro" id="IPR036259">
    <property type="entry name" value="MFS_trans_sf"/>
</dbReference>
<dbReference type="Proteomes" id="UP000319257">
    <property type="component" value="Unassembled WGS sequence"/>
</dbReference>
<dbReference type="STRING" id="1093900.A0A507APP8"/>
<dbReference type="OrthoDB" id="5296287at2759"/>
<dbReference type="InParanoid" id="A0A507APP8"/>
<comment type="subcellular location">
    <subcellularLocation>
        <location evidence="1">Membrane</location>
        <topology evidence="1">Multi-pass membrane protein</topology>
    </subcellularLocation>
</comment>
<feature type="transmembrane region" description="Helical" evidence="6">
    <location>
        <begin position="334"/>
        <end position="352"/>
    </location>
</feature>
<feature type="transmembrane region" description="Helical" evidence="6">
    <location>
        <begin position="490"/>
        <end position="509"/>
    </location>
</feature>
<feature type="compositionally biased region" description="Low complexity" evidence="5">
    <location>
        <begin position="9"/>
        <end position="34"/>
    </location>
</feature>
<feature type="transmembrane region" description="Helical" evidence="6">
    <location>
        <begin position="583"/>
        <end position="603"/>
    </location>
</feature>
<dbReference type="AlphaFoldDB" id="A0A507APP8"/>
<evidence type="ECO:0000256" key="2">
    <source>
        <dbReference type="ARBA" id="ARBA00022692"/>
    </source>
</evidence>
<organism evidence="8 9">
    <name type="scientific">Thyridium curvatum</name>
    <dbReference type="NCBI Taxonomy" id="1093900"/>
    <lineage>
        <taxon>Eukaryota</taxon>
        <taxon>Fungi</taxon>
        <taxon>Dikarya</taxon>
        <taxon>Ascomycota</taxon>
        <taxon>Pezizomycotina</taxon>
        <taxon>Sordariomycetes</taxon>
        <taxon>Sordariomycetidae</taxon>
        <taxon>Thyridiales</taxon>
        <taxon>Thyridiaceae</taxon>
        <taxon>Thyridium</taxon>
    </lineage>
</organism>
<reference evidence="8 9" key="1">
    <citation type="submission" date="2019-06" db="EMBL/GenBank/DDBJ databases">
        <title>Draft genome sequence of the filamentous fungus Phialemoniopsis curvata isolated from diesel fuel.</title>
        <authorList>
            <person name="Varaljay V.A."/>
            <person name="Lyon W.J."/>
            <person name="Crouch A.L."/>
            <person name="Drake C.E."/>
            <person name="Hollomon J.M."/>
            <person name="Nadeau L.J."/>
            <person name="Nunn H.S."/>
            <person name="Stevenson B.S."/>
            <person name="Bojanowski C.L."/>
            <person name="Crookes-Goodson W.J."/>
        </authorList>
    </citation>
    <scope>NUCLEOTIDE SEQUENCE [LARGE SCALE GENOMIC DNA]</scope>
    <source>
        <strain evidence="8 9">D216</strain>
    </source>
</reference>
<dbReference type="PANTHER" id="PTHR23502:SF33">
    <property type="entry name" value="MAJOR FACILITATOR SUPERFAMILY (MFS) PROFILE DOMAIN-CONTAINING PROTEIN-RELATED"/>
    <property type="match status" value="1"/>
</dbReference>
<dbReference type="EMBL" id="SKBQ01000039">
    <property type="protein sequence ID" value="TPX12825.1"/>
    <property type="molecule type" value="Genomic_DNA"/>
</dbReference>
<dbReference type="PROSITE" id="PS50850">
    <property type="entry name" value="MFS"/>
    <property type="match status" value="1"/>
</dbReference>
<evidence type="ECO:0000256" key="1">
    <source>
        <dbReference type="ARBA" id="ARBA00004141"/>
    </source>
</evidence>
<dbReference type="GO" id="GO:0022857">
    <property type="term" value="F:transmembrane transporter activity"/>
    <property type="evidence" value="ECO:0007669"/>
    <property type="project" value="InterPro"/>
</dbReference>
<feature type="transmembrane region" description="Helical" evidence="6">
    <location>
        <begin position="515"/>
        <end position="542"/>
    </location>
</feature>
<dbReference type="GO" id="GO:0042908">
    <property type="term" value="P:xenobiotic transport"/>
    <property type="evidence" value="ECO:0007669"/>
    <property type="project" value="UniProtKB-ARBA"/>
</dbReference>
<name>A0A507APP8_9PEZI</name>
<dbReference type="CDD" id="cd17323">
    <property type="entry name" value="MFS_Tpo1_MDR_like"/>
    <property type="match status" value="1"/>
</dbReference>
<protein>
    <recommendedName>
        <fullName evidence="7">Major facilitator superfamily (MFS) profile domain-containing protein</fullName>
    </recommendedName>
</protein>